<feature type="compositionally biased region" description="Basic residues" evidence="1">
    <location>
        <begin position="71"/>
        <end position="81"/>
    </location>
</feature>
<protein>
    <submittedName>
        <fullName evidence="2">Uncharacterized protein</fullName>
    </submittedName>
</protein>
<dbReference type="AlphaFoldDB" id="A0A6V7Q024"/>
<dbReference type="EMBL" id="LR862131">
    <property type="protein sequence ID" value="CAD1836509.1"/>
    <property type="molecule type" value="Genomic_DNA"/>
</dbReference>
<sequence length="335" mass="37426">MLITTTTITSTIYSSGCYRIGALGVRVRVLVGGELDLVDEGLGKEKRRWMRGLAGLLGSRDSWATGEKGRERGKRMRRARAWSRMGTTEGQPPPPPPPRESSGESSTQDDMKCQVECQSRIAWLNAHPIATPSFSFVNCTHHHTSSSTSRPSDGLKRTPYPSLRVAYVDEVEETSKDRSKKIKKVYYSALVKAATSTKTDESSKTIQNLDQIVHDDSWDKKDNELQAPLFPQFRCSPTGTGTQHQTAQTREHFSFVIPLGYRYSSQVPILNAEILHITDFSARTPLSHYTESVLRSIRAKTTSTCPDTLQTCRQATDAEVSQTIKPQGHYTQPYN</sequence>
<evidence type="ECO:0000256" key="1">
    <source>
        <dbReference type="SAM" id="MobiDB-lite"/>
    </source>
</evidence>
<name>A0A6V7Q024_ANACO</name>
<organism evidence="2">
    <name type="scientific">Ananas comosus var. bracteatus</name>
    <name type="common">red pineapple</name>
    <dbReference type="NCBI Taxonomy" id="296719"/>
    <lineage>
        <taxon>Eukaryota</taxon>
        <taxon>Viridiplantae</taxon>
        <taxon>Streptophyta</taxon>
        <taxon>Embryophyta</taxon>
        <taxon>Tracheophyta</taxon>
        <taxon>Spermatophyta</taxon>
        <taxon>Magnoliopsida</taxon>
        <taxon>Liliopsida</taxon>
        <taxon>Poales</taxon>
        <taxon>Bromeliaceae</taxon>
        <taxon>Bromelioideae</taxon>
        <taxon>Ananas</taxon>
    </lineage>
</organism>
<evidence type="ECO:0000313" key="2">
    <source>
        <dbReference type="EMBL" id="CAD1836509.1"/>
    </source>
</evidence>
<proteinExistence type="predicted"/>
<accession>A0A6V7Q024</accession>
<feature type="region of interest" description="Disordered" evidence="1">
    <location>
        <begin position="60"/>
        <end position="111"/>
    </location>
</feature>
<reference evidence="2" key="1">
    <citation type="submission" date="2020-07" db="EMBL/GenBank/DDBJ databases">
        <authorList>
            <person name="Lin J."/>
        </authorList>
    </citation>
    <scope>NUCLEOTIDE SEQUENCE</scope>
</reference>
<gene>
    <name evidence="2" type="ORF">CB5_LOCUS19720</name>
</gene>